<accession>A0A518G9H0</accession>
<evidence type="ECO:0000313" key="3">
    <source>
        <dbReference type="Proteomes" id="UP000318017"/>
    </source>
</evidence>
<name>A0A518G9H0_9BACT</name>
<proteinExistence type="predicted"/>
<evidence type="ECO:0000256" key="1">
    <source>
        <dbReference type="SAM" id="MobiDB-lite"/>
    </source>
</evidence>
<keyword evidence="3" id="KW-1185">Reference proteome</keyword>
<sequence>MATPARGVMPFPPWLRWRFALHDCLTTGNTFLSMRSLSTQQGRAGHQLGPANSGRPIPKDVLRDAVDYQSFAGGKEGCNPSGVREQPKTTRSRAFDDHVDVRAGQAGCPLLPKVGDWPLGSIQASFSSYVV</sequence>
<protein>
    <submittedName>
        <fullName evidence="2">Uncharacterized protein</fullName>
    </submittedName>
</protein>
<dbReference type="KEGG" id="ahel:Q31a_35450"/>
<feature type="compositionally biased region" description="Basic and acidic residues" evidence="1">
    <location>
        <begin position="85"/>
        <end position="94"/>
    </location>
</feature>
<reference evidence="2 3" key="1">
    <citation type="submission" date="2019-02" db="EMBL/GenBank/DDBJ databases">
        <title>Deep-cultivation of Planctomycetes and their phenomic and genomic characterization uncovers novel biology.</title>
        <authorList>
            <person name="Wiegand S."/>
            <person name="Jogler M."/>
            <person name="Boedeker C."/>
            <person name="Pinto D."/>
            <person name="Vollmers J."/>
            <person name="Rivas-Marin E."/>
            <person name="Kohn T."/>
            <person name="Peeters S.H."/>
            <person name="Heuer A."/>
            <person name="Rast P."/>
            <person name="Oberbeckmann S."/>
            <person name="Bunk B."/>
            <person name="Jeske O."/>
            <person name="Meyerdierks A."/>
            <person name="Storesund J.E."/>
            <person name="Kallscheuer N."/>
            <person name="Luecker S."/>
            <person name="Lage O.M."/>
            <person name="Pohl T."/>
            <person name="Merkel B.J."/>
            <person name="Hornburger P."/>
            <person name="Mueller R.-W."/>
            <person name="Bruemmer F."/>
            <person name="Labrenz M."/>
            <person name="Spormann A.M."/>
            <person name="Op den Camp H."/>
            <person name="Overmann J."/>
            <person name="Amann R."/>
            <person name="Jetten M.S.M."/>
            <person name="Mascher T."/>
            <person name="Medema M.H."/>
            <person name="Devos D.P."/>
            <person name="Kaster A.-K."/>
            <person name="Ovreas L."/>
            <person name="Rohde M."/>
            <person name="Galperin M.Y."/>
            <person name="Jogler C."/>
        </authorList>
    </citation>
    <scope>NUCLEOTIDE SEQUENCE [LARGE SCALE GENOMIC DNA]</scope>
    <source>
        <strain evidence="2 3">Q31a</strain>
    </source>
</reference>
<feature type="region of interest" description="Disordered" evidence="1">
    <location>
        <begin position="72"/>
        <end position="94"/>
    </location>
</feature>
<dbReference type="EMBL" id="CP036298">
    <property type="protein sequence ID" value="QDV25222.1"/>
    <property type="molecule type" value="Genomic_DNA"/>
</dbReference>
<dbReference type="Proteomes" id="UP000318017">
    <property type="component" value="Chromosome"/>
</dbReference>
<organism evidence="2 3">
    <name type="scientific">Aureliella helgolandensis</name>
    <dbReference type="NCBI Taxonomy" id="2527968"/>
    <lineage>
        <taxon>Bacteria</taxon>
        <taxon>Pseudomonadati</taxon>
        <taxon>Planctomycetota</taxon>
        <taxon>Planctomycetia</taxon>
        <taxon>Pirellulales</taxon>
        <taxon>Pirellulaceae</taxon>
        <taxon>Aureliella</taxon>
    </lineage>
</organism>
<dbReference type="RefSeq" id="WP_145080016.1">
    <property type="nucleotide sequence ID" value="NZ_CP036298.1"/>
</dbReference>
<evidence type="ECO:0000313" key="2">
    <source>
        <dbReference type="EMBL" id="QDV25222.1"/>
    </source>
</evidence>
<gene>
    <name evidence="2" type="ORF">Q31a_35450</name>
</gene>
<dbReference type="AlphaFoldDB" id="A0A518G9H0"/>